<dbReference type="Pfam" id="PF25597">
    <property type="entry name" value="SH3_retrovirus"/>
    <property type="match status" value="1"/>
</dbReference>
<evidence type="ECO:0000313" key="2">
    <source>
        <dbReference type="EMBL" id="KAI5342769.1"/>
    </source>
</evidence>
<reference evidence="2 3" key="1">
    <citation type="journal article" date="2022" name="G3 (Bethesda)">
        <title>Whole-genome sequence and methylome profiling of the almond [Prunus dulcis (Mill.) D.A. Webb] cultivar 'Nonpareil'.</title>
        <authorList>
            <person name="D'Amico-Willman K.M."/>
            <person name="Ouma W.Z."/>
            <person name="Meulia T."/>
            <person name="Sideli G.M."/>
            <person name="Gradziel T.M."/>
            <person name="Fresnedo-Ramirez J."/>
        </authorList>
    </citation>
    <scope>NUCLEOTIDE SEQUENCE [LARGE SCALE GENOMIC DNA]</scope>
    <source>
        <strain evidence="2">Clone GOH B32 T37-40</strain>
    </source>
</reference>
<keyword evidence="3" id="KW-1185">Reference proteome</keyword>
<evidence type="ECO:0000259" key="1">
    <source>
        <dbReference type="Pfam" id="PF25597"/>
    </source>
</evidence>
<dbReference type="InterPro" id="IPR057670">
    <property type="entry name" value="SH3_retrovirus"/>
</dbReference>
<organism evidence="2 3">
    <name type="scientific">Prunus dulcis</name>
    <name type="common">Almond</name>
    <name type="synonym">Amygdalus dulcis</name>
    <dbReference type="NCBI Taxonomy" id="3755"/>
    <lineage>
        <taxon>Eukaryota</taxon>
        <taxon>Viridiplantae</taxon>
        <taxon>Streptophyta</taxon>
        <taxon>Embryophyta</taxon>
        <taxon>Tracheophyta</taxon>
        <taxon>Spermatophyta</taxon>
        <taxon>Magnoliopsida</taxon>
        <taxon>eudicotyledons</taxon>
        <taxon>Gunneridae</taxon>
        <taxon>Pentapetalae</taxon>
        <taxon>rosids</taxon>
        <taxon>fabids</taxon>
        <taxon>Rosales</taxon>
        <taxon>Rosaceae</taxon>
        <taxon>Amygdaloideae</taxon>
        <taxon>Amygdaleae</taxon>
        <taxon>Prunus</taxon>
    </lineage>
</organism>
<dbReference type="Proteomes" id="UP001054821">
    <property type="component" value="Chromosome 2"/>
</dbReference>
<feature type="domain" description="Retroviral polymerase SH3-like" evidence="1">
    <location>
        <begin position="23"/>
        <end position="84"/>
    </location>
</feature>
<evidence type="ECO:0000313" key="3">
    <source>
        <dbReference type="Proteomes" id="UP001054821"/>
    </source>
</evidence>
<protein>
    <recommendedName>
        <fullName evidence="1">Retroviral polymerase SH3-like domain-containing protein</fullName>
    </recommendedName>
</protein>
<sequence length="104" mass="12092">MTPQEAWNGKKPSVDHFKMSRYIAYAHVRDQRRKKLNDKSEKCVFLSVSETSKAYTLFNLVTKKVVISRDVVFEEETMWNWTDGNSIQNLILDDDASDWDIGSS</sequence>
<dbReference type="EMBL" id="JAJFAZ020000002">
    <property type="protein sequence ID" value="KAI5342769.1"/>
    <property type="molecule type" value="Genomic_DNA"/>
</dbReference>
<dbReference type="AlphaFoldDB" id="A0AAD4WHJ2"/>
<accession>A0AAD4WHJ2</accession>
<name>A0AAD4WHJ2_PRUDU</name>
<gene>
    <name evidence="2" type="ORF">L3X38_010645</name>
</gene>
<proteinExistence type="predicted"/>
<comment type="caution">
    <text evidence="2">The sequence shown here is derived from an EMBL/GenBank/DDBJ whole genome shotgun (WGS) entry which is preliminary data.</text>
</comment>